<gene>
    <name evidence="2" type="ORF">COR50_02610</name>
</gene>
<dbReference type="PANTHER" id="PTHR39200">
    <property type="entry name" value="HYPOTHETICAL EXPORTED PROTEIN"/>
    <property type="match status" value="1"/>
</dbReference>
<reference evidence="2 3" key="1">
    <citation type="submission" date="2017-10" db="EMBL/GenBank/DDBJ databases">
        <title>Paenichitinophaga pekingensis gen. nov., sp. nov., isolated from activated sludge.</title>
        <authorList>
            <person name="Jin D."/>
            <person name="Kong X."/>
            <person name="Deng Y."/>
            <person name="Bai Z."/>
        </authorList>
    </citation>
    <scope>NUCLEOTIDE SEQUENCE [LARGE SCALE GENOMIC DNA]</scope>
    <source>
        <strain evidence="2 3">13</strain>
    </source>
</reference>
<dbReference type="InterPro" id="IPR021255">
    <property type="entry name" value="DUF2807"/>
</dbReference>
<proteinExistence type="predicted"/>
<sequence>MMQKAYKKISVYLICFLYILNYSCTRENIFGSGNIKTERRSVSNFESITVEGDLDVWITQDNNRSVKVEAEDNVLKFIETYTSGNTLKIRVRPDIHVKSWITPKVYISNDIYSQLNLAGSGNLYSEDTLQVNALHCELWGSGHIKLAASAEELTSNVQGSGHIDLVGNASDYRSEINGSGSIKALDLSCRNAKIRLNGSGEQVVKVRDYIDIKILGSGIVRYKGNPQKVDTEVLGSGTIVKL</sequence>
<dbReference type="RefSeq" id="WP_098192534.1">
    <property type="nucleotide sequence ID" value="NZ_CP023777.1"/>
</dbReference>
<protein>
    <recommendedName>
        <fullName evidence="1">Putative auto-transporter adhesin head GIN domain-containing protein</fullName>
    </recommendedName>
</protein>
<dbReference type="PANTHER" id="PTHR39200:SF1">
    <property type="entry name" value="AUTO-TRANSPORTER ADHESIN HEAD GIN DOMAIN-CONTAINING PROTEIN-RELATED"/>
    <property type="match status" value="1"/>
</dbReference>
<evidence type="ECO:0000313" key="3">
    <source>
        <dbReference type="Proteomes" id="UP000220133"/>
    </source>
</evidence>
<evidence type="ECO:0000259" key="1">
    <source>
        <dbReference type="Pfam" id="PF10988"/>
    </source>
</evidence>
<name>A0A291QQE9_9BACT</name>
<dbReference type="KEGG" id="cbae:COR50_02610"/>
<evidence type="ECO:0000313" key="2">
    <source>
        <dbReference type="EMBL" id="ATL46145.1"/>
    </source>
</evidence>
<keyword evidence="3" id="KW-1185">Reference proteome</keyword>
<dbReference type="Pfam" id="PF10988">
    <property type="entry name" value="DUF2807"/>
    <property type="match status" value="1"/>
</dbReference>
<feature type="domain" description="Putative auto-transporter adhesin head GIN" evidence="1">
    <location>
        <begin position="44"/>
        <end position="226"/>
    </location>
</feature>
<dbReference type="Proteomes" id="UP000220133">
    <property type="component" value="Chromosome"/>
</dbReference>
<dbReference type="EMBL" id="CP023777">
    <property type="protein sequence ID" value="ATL46145.1"/>
    <property type="molecule type" value="Genomic_DNA"/>
</dbReference>
<dbReference type="OrthoDB" id="5585143at2"/>
<dbReference type="AlphaFoldDB" id="A0A291QQE9"/>
<organism evidence="2 3">
    <name type="scientific">Chitinophaga caeni</name>
    <dbReference type="NCBI Taxonomy" id="2029983"/>
    <lineage>
        <taxon>Bacteria</taxon>
        <taxon>Pseudomonadati</taxon>
        <taxon>Bacteroidota</taxon>
        <taxon>Chitinophagia</taxon>
        <taxon>Chitinophagales</taxon>
        <taxon>Chitinophagaceae</taxon>
        <taxon>Chitinophaga</taxon>
    </lineage>
</organism>
<dbReference type="Gene3D" id="2.160.20.120">
    <property type="match status" value="1"/>
</dbReference>
<accession>A0A291QQE9</accession>